<name>A0AAU8IJE3_9BACL</name>
<protein>
    <submittedName>
        <fullName evidence="1">Type I-C CRISPR-associated protein Cas8c/Csd1</fullName>
    </submittedName>
</protein>
<dbReference type="RefSeq" id="WP_353949340.1">
    <property type="nucleotide sequence ID" value="NZ_CP159510.1"/>
</dbReference>
<dbReference type="EMBL" id="CP159510">
    <property type="protein sequence ID" value="XCJ18279.1"/>
    <property type="molecule type" value="Genomic_DNA"/>
</dbReference>
<dbReference type="Pfam" id="PF09709">
    <property type="entry name" value="Cas_Csd1"/>
    <property type="match status" value="1"/>
</dbReference>
<proteinExistence type="predicted"/>
<dbReference type="InterPro" id="IPR010144">
    <property type="entry name" value="CRISPR-assoc_prot_Csd1-typ"/>
</dbReference>
<dbReference type="NCBIfam" id="TIGR01863">
    <property type="entry name" value="cas_Csd1"/>
    <property type="match status" value="1"/>
</dbReference>
<sequence>MSFLMNLYETYEANKDFIGKVEKTHSGKSFMLLPISHTTQTAHIEVSVNEDGSFHTAYVIEDKNDRDTVIPCTEDSASRAGAANAPYPLHDKLNYVAGDYATYGGTSKNKEEYTKYITNLKKWAESAYACPQIKSIYTYLSKQCLIKDLVTEKVLWLDENGHLIRKWKEKYKPLCGGVKPVIFSAVSSDQGSAFVRFTVYSQNRIMPETWKDKNVYDSFIDFYNNQLHDKKLCYVTGKQLPATGKHANKIRNSGDKAKLISSNDDRGFTFRGRFENSEEAATISYEVSQKAHNALKWLIRRQARIVDNRVFLVWSIDNHTLPDPNDDIYDISKLSSADEAIERSAYTNKEFAEQFSKAMDGFHNSLDHNEKVNIVILDSATTGRLAVLYYRNMQQDIYFQRLINWHSQCVWCHNYRRGKDKQAQPYFGAPATKDIAFAAYGPNASDKIIKNLMERILPVIVDEQRIPTDIVRSSFFRSTRPEAMERWEWEKTLSITCALINRQEFEQKKRGYTVVLDEQQTDRNYLFGRLLAIADVLEHRALKSEDWRLSNAMRYMNEFSEHPERTWKTIQASLIPYQAKLGRGGWYLTQLIDDVSSKFSFDKFNNEPLNGKFLLGFYSQRYQLYQKKPNVASVNE</sequence>
<organism evidence="1">
    <name type="scientific">Sporolactobacillus sp. Y61</name>
    <dbReference type="NCBI Taxonomy" id="3160863"/>
    <lineage>
        <taxon>Bacteria</taxon>
        <taxon>Bacillati</taxon>
        <taxon>Bacillota</taxon>
        <taxon>Bacilli</taxon>
        <taxon>Bacillales</taxon>
        <taxon>Sporolactobacillaceae</taxon>
        <taxon>Sporolactobacillus</taxon>
    </lineage>
</organism>
<reference evidence="1" key="1">
    <citation type="submission" date="2024-06" db="EMBL/GenBank/DDBJ databases">
        <authorList>
            <person name="Fan A."/>
            <person name="Zhang F.Y."/>
            <person name="Zhang L."/>
        </authorList>
    </citation>
    <scope>NUCLEOTIDE SEQUENCE</scope>
    <source>
        <strain evidence="1">Y61</strain>
    </source>
</reference>
<evidence type="ECO:0000313" key="1">
    <source>
        <dbReference type="EMBL" id="XCJ18279.1"/>
    </source>
</evidence>
<gene>
    <name evidence="1" type="primary">cas8c</name>
    <name evidence="1" type="ORF">ABNN70_07545</name>
</gene>
<dbReference type="CDD" id="cd09757">
    <property type="entry name" value="Cas8c_I-C"/>
    <property type="match status" value="1"/>
</dbReference>
<accession>A0AAU8IJE3</accession>
<dbReference type="AlphaFoldDB" id="A0AAU8IJE3"/>